<dbReference type="GO" id="GO:0020037">
    <property type="term" value="F:heme binding"/>
    <property type="evidence" value="ECO:0007669"/>
    <property type="project" value="InterPro"/>
</dbReference>
<keyword evidence="3 4" id="KW-0408">Iron</keyword>
<accession>A0A9D7SAB5</accession>
<gene>
    <name evidence="6" type="ORF">IPO85_09775</name>
</gene>
<dbReference type="InterPro" id="IPR010538">
    <property type="entry name" value="DHOR"/>
</dbReference>
<dbReference type="PANTHER" id="PTHR30600:SF4">
    <property type="entry name" value="CYTOCHROME C DOMAIN-CONTAINING PROTEIN"/>
    <property type="match status" value="1"/>
</dbReference>
<comment type="caution">
    <text evidence="6">The sequence shown here is derived from an EMBL/GenBank/DDBJ whole genome shotgun (WGS) entry which is preliminary data.</text>
</comment>
<dbReference type="InterPro" id="IPR051395">
    <property type="entry name" value="Cytochrome_c_Peroxidase/MauG"/>
</dbReference>
<evidence type="ECO:0000256" key="2">
    <source>
        <dbReference type="ARBA" id="ARBA00022723"/>
    </source>
</evidence>
<evidence type="ECO:0000313" key="7">
    <source>
        <dbReference type="Proteomes" id="UP000808349"/>
    </source>
</evidence>
<dbReference type="PROSITE" id="PS51007">
    <property type="entry name" value="CYTC"/>
    <property type="match status" value="1"/>
</dbReference>
<dbReference type="SUPFAM" id="SSF46626">
    <property type="entry name" value="Cytochrome c"/>
    <property type="match status" value="1"/>
</dbReference>
<evidence type="ECO:0000313" key="6">
    <source>
        <dbReference type="EMBL" id="MBK9717786.1"/>
    </source>
</evidence>
<evidence type="ECO:0000256" key="1">
    <source>
        <dbReference type="ARBA" id="ARBA00022617"/>
    </source>
</evidence>
<dbReference type="Gene3D" id="1.10.760.10">
    <property type="entry name" value="Cytochrome c-like domain"/>
    <property type="match status" value="1"/>
</dbReference>
<reference evidence="6 7" key="1">
    <citation type="submission" date="2020-10" db="EMBL/GenBank/DDBJ databases">
        <title>Connecting structure to function with the recovery of over 1000 high-quality activated sludge metagenome-assembled genomes encoding full-length rRNA genes using long-read sequencing.</title>
        <authorList>
            <person name="Singleton C.M."/>
            <person name="Petriglieri F."/>
            <person name="Kristensen J.M."/>
            <person name="Kirkegaard R.H."/>
            <person name="Michaelsen T.Y."/>
            <person name="Andersen M.H."/>
            <person name="Karst S.M."/>
            <person name="Dueholm M.S."/>
            <person name="Nielsen P.H."/>
            <person name="Albertsen M."/>
        </authorList>
    </citation>
    <scope>NUCLEOTIDE SEQUENCE [LARGE SCALE GENOMIC DNA]</scope>
    <source>
        <strain evidence="6">Ribe_18-Q3-R11-54_BAT3C.373</strain>
    </source>
</reference>
<dbReference type="PROSITE" id="PS51257">
    <property type="entry name" value="PROKAR_LIPOPROTEIN"/>
    <property type="match status" value="1"/>
</dbReference>
<name>A0A9D7SAB5_9BACT</name>
<dbReference type="Pfam" id="PF06537">
    <property type="entry name" value="DHOR"/>
    <property type="match status" value="1"/>
</dbReference>
<feature type="domain" description="Cytochrome c" evidence="5">
    <location>
        <begin position="323"/>
        <end position="454"/>
    </location>
</feature>
<dbReference type="PIRSF" id="PIRSF028099">
    <property type="entry name" value="DUF1111"/>
    <property type="match status" value="1"/>
</dbReference>
<dbReference type="GO" id="GO:0046872">
    <property type="term" value="F:metal ion binding"/>
    <property type="evidence" value="ECO:0007669"/>
    <property type="project" value="UniProtKB-KW"/>
</dbReference>
<organism evidence="6 7">
    <name type="scientific">Candidatus Defluviibacterium haderslevense</name>
    <dbReference type="NCBI Taxonomy" id="2981993"/>
    <lineage>
        <taxon>Bacteria</taxon>
        <taxon>Pseudomonadati</taxon>
        <taxon>Bacteroidota</taxon>
        <taxon>Saprospiria</taxon>
        <taxon>Saprospirales</taxon>
        <taxon>Saprospiraceae</taxon>
        <taxon>Candidatus Defluviibacterium</taxon>
    </lineage>
</organism>
<evidence type="ECO:0000256" key="3">
    <source>
        <dbReference type="ARBA" id="ARBA00023004"/>
    </source>
</evidence>
<sequence>MKYLFVFLLLTFVWSGCTEIEPVEPEPDEDIQLGGETSINNVFIKIFEQPAPNLSATEKDLHFKADAAFGAIYVTAPSTIQSGLGPLFNQNSCESCHLGNGRSAFPNSGNDLKGLLFRVSIPGKDGFGGNLPVPHFGLQLQTKASFGKQAEVQMTIQEVEEIQQFIDGSTVNLRKPIYKIESSYLPIDPSIEISPRIANPIIGLGLLEAIKESDILKLSDEMDVDQDGISGKANYVWDIRKKEKAIGRFGWKASQPNLYQQTAAAFSGDMGITSPAFPVENSFGQIQYDSLFDDHEIDETVLTTTTFYTQSLGVPSRRNWNMEQVKQGKKLFYEIKCTACHHPQFFTGAHEFQFLSNQTIFPYTDMLLHDMGEGLADYRPDFEASGREWRTPPLWGIGLTQIVGGHTHFLHDGRARNLLEAIMWHGGEAEKSKNQFKALSKSERDAVVEFLKSL</sequence>
<dbReference type="PANTHER" id="PTHR30600">
    <property type="entry name" value="CYTOCHROME C PEROXIDASE-RELATED"/>
    <property type="match status" value="1"/>
</dbReference>
<keyword evidence="1 4" id="KW-0349">Heme</keyword>
<evidence type="ECO:0000256" key="4">
    <source>
        <dbReference type="PROSITE-ProRule" id="PRU00433"/>
    </source>
</evidence>
<protein>
    <submittedName>
        <fullName evidence="6">C-type cytochrome</fullName>
    </submittedName>
</protein>
<dbReference type="AlphaFoldDB" id="A0A9D7SAB5"/>
<dbReference type="GO" id="GO:0009055">
    <property type="term" value="F:electron transfer activity"/>
    <property type="evidence" value="ECO:0007669"/>
    <property type="project" value="InterPro"/>
</dbReference>
<proteinExistence type="predicted"/>
<keyword evidence="2 4" id="KW-0479">Metal-binding</keyword>
<dbReference type="InterPro" id="IPR036909">
    <property type="entry name" value="Cyt_c-like_dom_sf"/>
</dbReference>
<dbReference type="Proteomes" id="UP000808349">
    <property type="component" value="Unassembled WGS sequence"/>
</dbReference>
<dbReference type="EMBL" id="JADKFW010000005">
    <property type="protein sequence ID" value="MBK9717786.1"/>
    <property type="molecule type" value="Genomic_DNA"/>
</dbReference>
<dbReference type="InterPro" id="IPR009056">
    <property type="entry name" value="Cyt_c-like_dom"/>
</dbReference>
<dbReference type="GO" id="GO:0004130">
    <property type="term" value="F:cytochrome-c peroxidase activity"/>
    <property type="evidence" value="ECO:0007669"/>
    <property type="project" value="TreeGrafter"/>
</dbReference>
<evidence type="ECO:0000259" key="5">
    <source>
        <dbReference type="PROSITE" id="PS51007"/>
    </source>
</evidence>